<dbReference type="InterPro" id="IPR036388">
    <property type="entry name" value="WH-like_DNA-bd_sf"/>
</dbReference>
<comment type="similarity">
    <text evidence="1">Belongs to the Fur family.</text>
</comment>
<feature type="binding site" evidence="7">
    <location>
        <position position="137"/>
    </location>
    <ligand>
        <name>Zn(2+)</name>
        <dbReference type="ChEBI" id="CHEBI:29105"/>
    </ligand>
</feature>
<keyword evidence="7" id="KW-0479">Metal-binding</keyword>
<dbReference type="InterPro" id="IPR002481">
    <property type="entry name" value="FUR"/>
</dbReference>
<dbReference type="InterPro" id="IPR036390">
    <property type="entry name" value="WH_DNA-bd_sf"/>
</dbReference>
<name>A0A7Z2VTK9_9BURK</name>
<dbReference type="SUPFAM" id="SSF46785">
    <property type="entry name" value="Winged helix' DNA-binding domain"/>
    <property type="match status" value="1"/>
</dbReference>
<feature type="binding site" evidence="7">
    <location>
        <position position="140"/>
    </location>
    <ligand>
        <name>Zn(2+)</name>
        <dbReference type="ChEBI" id="CHEBI:29105"/>
    </ligand>
</feature>
<evidence type="ECO:0000256" key="5">
    <source>
        <dbReference type="ARBA" id="ARBA00023125"/>
    </source>
</evidence>
<dbReference type="EMBL" id="CP051685">
    <property type="protein sequence ID" value="QJD98978.1"/>
    <property type="molecule type" value="Genomic_DNA"/>
</dbReference>
<dbReference type="GO" id="GO:0003700">
    <property type="term" value="F:DNA-binding transcription factor activity"/>
    <property type="evidence" value="ECO:0007669"/>
    <property type="project" value="InterPro"/>
</dbReference>
<evidence type="ECO:0000256" key="7">
    <source>
        <dbReference type="PIRSR" id="PIRSR602481-1"/>
    </source>
</evidence>
<proteinExistence type="inferred from homology"/>
<evidence type="ECO:0000256" key="2">
    <source>
        <dbReference type="ARBA" id="ARBA00022491"/>
    </source>
</evidence>
<keyword evidence="9" id="KW-1185">Reference proteome</keyword>
<gene>
    <name evidence="8" type="ORF">HH212_02115</name>
</gene>
<evidence type="ECO:0000256" key="4">
    <source>
        <dbReference type="ARBA" id="ARBA00023015"/>
    </source>
</evidence>
<dbReference type="PANTHER" id="PTHR33202">
    <property type="entry name" value="ZINC UPTAKE REGULATION PROTEIN"/>
    <property type="match status" value="1"/>
</dbReference>
<evidence type="ECO:0000256" key="1">
    <source>
        <dbReference type="ARBA" id="ARBA00007957"/>
    </source>
</evidence>
<dbReference type="GO" id="GO:0045892">
    <property type="term" value="P:negative regulation of DNA-templated transcription"/>
    <property type="evidence" value="ECO:0007669"/>
    <property type="project" value="TreeGrafter"/>
</dbReference>
<sequence>MTATPTLESKAESLIRATGARLTRPRMRVLSFLLEQGRPLTHNEVLEALPGEKLDAVTLYRVLEWLTGHRIVHRIEGADHVWRFSADPDRHGHEHAHFQCTRCETVTCVNDMPLPPKVTLPAGFTSEEVNLLIKGTCARCKG</sequence>
<keyword evidence="4" id="KW-0805">Transcription regulation</keyword>
<evidence type="ECO:0000256" key="3">
    <source>
        <dbReference type="ARBA" id="ARBA00022833"/>
    </source>
</evidence>
<protein>
    <submittedName>
        <fullName evidence="8">Transcriptional repressor</fullName>
    </submittedName>
</protein>
<keyword evidence="2" id="KW-0678">Repressor</keyword>
<dbReference type="GO" id="GO:0000976">
    <property type="term" value="F:transcription cis-regulatory region binding"/>
    <property type="evidence" value="ECO:0007669"/>
    <property type="project" value="TreeGrafter"/>
</dbReference>
<comment type="cofactor">
    <cofactor evidence="7">
        <name>Zn(2+)</name>
        <dbReference type="ChEBI" id="CHEBI:29105"/>
    </cofactor>
    <text evidence="7">Binds 1 zinc ion per subunit.</text>
</comment>
<organism evidence="8 9">
    <name type="scientific">Massilia forsythiae</name>
    <dbReference type="NCBI Taxonomy" id="2728020"/>
    <lineage>
        <taxon>Bacteria</taxon>
        <taxon>Pseudomonadati</taxon>
        <taxon>Pseudomonadota</taxon>
        <taxon>Betaproteobacteria</taxon>
        <taxon>Burkholderiales</taxon>
        <taxon>Oxalobacteraceae</taxon>
        <taxon>Telluria group</taxon>
        <taxon>Massilia</taxon>
    </lineage>
</organism>
<feature type="binding site" evidence="7">
    <location>
        <position position="100"/>
    </location>
    <ligand>
        <name>Zn(2+)</name>
        <dbReference type="ChEBI" id="CHEBI:29105"/>
    </ligand>
</feature>
<evidence type="ECO:0000313" key="8">
    <source>
        <dbReference type="EMBL" id="QJD98978.1"/>
    </source>
</evidence>
<keyword evidence="5" id="KW-0238">DNA-binding</keyword>
<dbReference type="PANTHER" id="PTHR33202:SF7">
    <property type="entry name" value="FERRIC UPTAKE REGULATION PROTEIN"/>
    <property type="match status" value="1"/>
</dbReference>
<dbReference type="InterPro" id="IPR043135">
    <property type="entry name" value="Fur_C"/>
</dbReference>
<dbReference type="GO" id="GO:0008270">
    <property type="term" value="F:zinc ion binding"/>
    <property type="evidence" value="ECO:0007669"/>
    <property type="project" value="TreeGrafter"/>
</dbReference>
<keyword evidence="6" id="KW-0804">Transcription</keyword>
<reference evidence="8 9" key="1">
    <citation type="submission" date="2020-04" db="EMBL/GenBank/DDBJ databases">
        <title>Genome sequencing of novel species.</title>
        <authorList>
            <person name="Heo J."/>
            <person name="Kim S.-J."/>
            <person name="Kim J.-S."/>
            <person name="Hong S.-B."/>
            <person name="Kwon S.-W."/>
        </authorList>
    </citation>
    <scope>NUCLEOTIDE SEQUENCE [LARGE SCALE GENOMIC DNA]</scope>
    <source>
        <strain evidence="8 9">GN2-R2</strain>
    </source>
</reference>
<dbReference type="Pfam" id="PF01475">
    <property type="entry name" value="FUR"/>
    <property type="match status" value="1"/>
</dbReference>
<feature type="binding site" evidence="7">
    <location>
        <position position="103"/>
    </location>
    <ligand>
        <name>Zn(2+)</name>
        <dbReference type="ChEBI" id="CHEBI:29105"/>
    </ligand>
</feature>
<accession>A0A7Z2VTK9</accession>
<dbReference type="Proteomes" id="UP000502415">
    <property type="component" value="Chromosome"/>
</dbReference>
<dbReference type="KEGG" id="mfy:HH212_02115"/>
<keyword evidence="3 7" id="KW-0862">Zinc</keyword>
<dbReference type="GO" id="GO:1900376">
    <property type="term" value="P:regulation of secondary metabolite biosynthetic process"/>
    <property type="evidence" value="ECO:0007669"/>
    <property type="project" value="TreeGrafter"/>
</dbReference>
<evidence type="ECO:0000256" key="6">
    <source>
        <dbReference type="ARBA" id="ARBA00023163"/>
    </source>
</evidence>
<evidence type="ECO:0000313" key="9">
    <source>
        <dbReference type="Proteomes" id="UP000502415"/>
    </source>
</evidence>
<dbReference type="Gene3D" id="3.30.1490.190">
    <property type="match status" value="1"/>
</dbReference>
<dbReference type="RefSeq" id="WP_169433875.1">
    <property type="nucleotide sequence ID" value="NZ_CP051685.1"/>
</dbReference>
<dbReference type="Gene3D" id="1.10.10.10">
    <property type="entry name" value="Winged helix-like DNA-binding domain superfamily/Winged helix DNA-binding domain"/>
    <property type="match status" value="1"/>
</dbReference>
<dbReference type="AlphaFoldDB" id="A0A7Z2VTK9"/>